<dbReference type="Pfam" id="PF14291">
    <property type="entry name" value="DUF4371"/>
    <property type="match status" value="1"/>
</dbReference>
<dbReference type="Proteomes" id="UP000323506">
    <property type="component" value="Chromosome D09"/>
</dbReference>
<dbReference type="PANTHER" id="PTHR11697">
    <property type="entry name" value="GENERAL TRANSCRIPTION FACTOR 2-RELATED ZINC FINGER PROTEIN"/>
    <property type="match status" value="1"/>
</dbReference>
<protein>
    <recommendedName>
        <fullName evidence="1">DUF4371 domain-containing protein</fullName>
    </recommendedName>
</protein>
<dbReference type="AlphaFoldDB" id="A0A5D2B8P8"/>
<evidence type="ECO:0000313" key="2">
    <source>
        <dbReference type="EMBL" id="TYG52908.1"/>
    </source>
</evidence>
<organism evidence="2 3">
    <name type="scientific">Gossypium darwinii</name>
    <name type="common">Darwin's cotton</name>
    <name type="synonym">Gossypium barbadense var. darwinii</name>
    <dbReference type="NCBI Taxonomy" id="34276"/>
    <lineage>
        <taxon>Eukaryota</taxon>
        <taxon>Viridiplantae</taxon>
        <taxon>Streptophyta</taxon>
        <taxon>Embryophyta</taxon>
        <taxon>Tracheophyta</taxon>
        <taxon>Spermatophyta</taxon>
        <taxon>Magnoliopsida</taxon>
        <taxon>eudicotyledons</taxon>
        <taxon>Gunneridae</taxon>
        <taxon>Pentapetalae</taxon>
        <taxon>rosids</taxon>
        <taxon>malvids</taxon>
        <taxon>Malvales</taxon>
        <taxon>Malvaceae</taxon>
        <taxon>Malvoideae</taxon>
        <taxon>Gossypium</taxon>
    </lineage>
</organism>
<feature type="non-terminal residue" evidence="2">
    <location>
        <position position="306"/>
    </location>
</feature>
<evidence type="ECO:0000313" key="3">
    <source>
        <dbReference type="Proteomes" id="UP000323506"/>
    </source>
</evidence>
<dbReference type="EMBL" id="CM017709">
    <property type="protein sequence ID" value="TYG52908.1"/>
    <property type="molecule type" value="Genomic_DNA"/>
</dbReference>
<proteinExistence type="predicted"/>
<dbReference type="PANTHER" id="PTHR11697:SF230">
    <property type="entry name" value="ZINC FINGER, MYM DOMAIN CONTAINING 1"/>
    <property type="match status" value="1"/>
</dbReference>
<reference evidence="2 3" key="1">
    <citation type="submission" date="2019-06" db="EMBL/GenBank/DDBJ databases">
        <title>WGS assembly of Gossypium darwinii.</title>
        <authorList>
            <person name="Chen Z.J."/>
            <person name="Sreedasyam A."/>
            <person name="Ando A."/>
            <person name="Song Q."/>
            <person name="De L."/>
            <person name="Hulse-Kemp A."/>
            <person name="Ding M."/>
            <person name="Ye W."/>
            <person name="Kirkbride R."/>
            <person name="Jenkins J."/>
            <person name="Plott C."/>
            <person name="Lovell J."/>
            <person name="Lin Y.-M."/>
            <person name="Vaughn R."/>
            <person name="Liu B."/>
            <person name="Li W."/>
            <person name="Simpson S."/>
            <person name="Scheffler B."/>
            <person name="Saski C."/>
            <person name="Grover C."/>
            <person name="Hu G."/>
            <person name="Conover J."/>
            <person name="Carlson J."/>
            <person name="Shu S."/>
            <person name="Boston L."/>
            <person name="Williams M."/>
            <person name="Peterson D."/>
            <person name="Mcgee K."/>
            <person name="Jones D."/>
            <person name="Wendel J."/>
            <person name="Stelly D."/>
            <person name="Grimwood J."/>
            <person name="Schmutz J."/>
        </authorList>
    </citation>
    <scope>NUCLEOTIDE SEQUENCE [LARGE SCALE GENOMIC DNA]</scope>
    <source>
        <strain evidence="2">1808015.09</strain>
    </source>
</reference>
<dbReference type="InterPro" id="IPR025398">
    <property type="entry name" value="DUF4371"/>
</dbReference>
<dbReference type="InterPro" id="IPR055298">
    <property type="entry name" value="AtLOH3-like"/>
</dbReference>
<sequence>MSWFALLVDESCDENALKRFLRIVHVKDTTPLSLKAAIDAFLAKFGLSTSIIKGQGYDAASNMQGEFNGLTSLILRENSLFLYIHCFTHQLKLALVLATKNHIKIASLFSLIVSLINAVGGYCKHHEMLCELHFFKVHKSLSNFEIYSEEANTLLGLMKSFEFFYSFKSMMLDLHDIDVLNMDDDFVAKGRSHRKALKVTNMDYYIVELFYIVIDTQLQELNNRFNEVNTKLLLCVSFLCPNEDFLSNSKGTQDLSKKIADTKKNIVYPLAYCLVKNRIGDQWMSDCLIPYVEKEKIIPWFQHMRK</sequence>
<evidence type="ECO:0000259" key="1">
    <source>
        <dbReference type="Pfam" id="PF14291"/>
    </source>
</evidence>
<keyword evidence="3" id="KW-1185">Reference proteome</keyword>
<accession>A0A5D2B8P8</accession>
<feature type="domain" description="DUF4371" evidence="1">
    <location>
        <begin position="18"/>
        <end position="69"/>
    </location>
</feature>
<gene>
    <name evidence="2" type="ORF">ES288_D09G066300v1</name>
</gene>
<name>A0A5D2B8P8_GOSDA</name>